<name>A0A415P496_9FIRM</name>
<protein>
    <submittedName>
        <fullName evidence="9">Capsular biosynthesis protein</fullName>
    </submittedName>
</protein>
<comment type="caution">
    <text evidence="9">The sequence shown here is derived from an EMBL/GenBank/DDBJ whole genome shotgun (WGS) entry which is preliminary data.</text>
</comment>
<evidence type="ECO:0000256" key="4">
    <source>
        <dbReference type="ARBA" id="ARBA00022692"/>
    </source>
</evidence>
<organism evidence="9 10">
    <name type="scientific">Amedibacillus dolichus</name>
    <dbReference type="NCBI Taxonomy" id="31971"/>
    <lineage>
        <taxon>Bacteria</taxon>
        <taxon>Bacillati</taxon>
        <taxon>Bacillota</taxon>
        <taxon>Erysipelotrichia</taxon>
        <taxon>Erysipelotrichales</taxon>
        <taxon>Erysipelotrichaceae</taxon>
        <taxon>Amedibacillus</taxon>
    </lineage>
</organism>
<proteinExistence type="inferred from homology"/>
<dbReference type="AlphaFoldDB" id="A0A415P496"/>
<keyword evidence="4 7" id="KW-0812">Transmembrane</keyword>
<reference evidence="9 10" key="1">
    <citation type="submission" date="2018-08" db="EMBL/GenBank/DDBJ databases">
        <title>A genome reference for cultivated species of the human gut microbiota.</title>
        <authorList>
            <person name="Zou Y."/>
            <person name="Xue W."/>
            <person name="Luo G."/>
        </authorList>
    </citation>
    <scope>NUCLEOTIDE SEQUENCE [LARGE SCALE GENOMIC DNA]</scope>
    <source>
        <strain evidence="9 10">AF35-6BH</strain>
    </source>
</reference>
<dbReference type="EMBL" id="QRPK01000063">
    <property type="protein sequence ID" value="RHM07600.1"/>
    <property type="molecule type" value="Genomic_DNA"/>
</dbReference>
<evidence type="ECO:0000256" key="2">
    <source>
        <dbReference type="ARBA" id="ARBA00006683"/>
    </source>
</evidence>
<evidence type="ECO:0000256" key="5">
    <source>
        <dbReference type="ARBA" id="ARBA00022989"/>
    </source>
</evidence>
<dbReference type="PANTHER" id="PTHR32309">
    <property type="entry name" value="TYROSINE-PROTEIN KINASE"/>
    <property type="match status" value="1"/>
</dbReference>
<sequence>MMMNDNYITEEKEKEELEIDLGQFFRELKKRWRLIVISTFSLCLLVSVFTIFFVDKKYKSEATIYLTSKVNETTGTVDASSITGNSQLVNDCLSILKGNSILQNVADTLKLSYEEVASSISVSNDADTQIIRISAMTKDPQKSKDIVDTTVSTFTDMMLEILNLKNITIIDYAKVPSRPASPSITKNAVIGAAGGFVLSCGYIFLAVLLDKRLKNKNDAEQFLEIPVLVEIPYFED</sequence>
<dbReference type="InterPro" id="IPR050445">
    <property type="entry name" value="Bact_polysacc_biosynth/exp"/>
</dbReference>
<evidence type="ECO:0000313" key="10">
    <source>
        <dbReference type="Proteomes" id="UP000284868"/>
    </source>
</evidence>
<feature type="transmembrane region" description="Helical" evidence="7">
    <location>
        <begin position="34"/>
        <end position="54"/>
    </location>
</feature>
<comment type="subcellular location">
    <subcellularLocation>
        <location evidence="1">Cell membrane</location>
        <topology evidence="1">Multi-pass membrane protein</topology>
    </subcellularLocation>
</comment>
<dbReference type="PANTHER" id="PTHR32309:SF13">
    <property type="entry name" value="FERRIC ENTEROBACTIN TRANSPORT PROTEIN FEPE"/>
    <property type="match status" value="1"/>
</dbReference>
<dbReference type="Proteomes" id="UP000284868">
    <property type="component" value="Unassembled WGS sequence"/>
</dbReference>
<evidence type="ECO:0000256" key="6">
    <source>
        <dbReference type="ARBA" id="ARBA00023136"/>
    </source>
</evidence>
<dbReference type="InterPro" id="IPR003856">
    <property type="entry name" value="LPS_length_determ_N"/>
</dbReference>
<evidence type="ECO:0000259" key="8">
    <source>
        <dbReference type="Pfam" id="PF02706"/>
    </source>
</evidence>
<keyword evidence="6 7" id="KW-0472">Membrane</keyword>
<gene>
    <name evidence="9" type="ORF">DWZ83_08970</name>
</gene>
<evidence type="ECO:0000256" key="3">
    <source>
        <dbReference type="ARBA" id="ARBA00022475"/>
    </source>
</evidence>
<accession>A0A415P496</accession>
<feature type="domain" description="Polysaccharide chain length determinant N-terminal" evidence="8">
    <location>
        <begin position="18"/>
        <end position="109"/>
    </location>
</feature>
<dbReference type="Pfam" id="PF02706">
    <property type="entry name" value="Wzz"/>
    <property type="match status" value="1"/>
</dbReference>
<dbReference type="GO" id="GO:0004713">
    <property type="term" value="F:protein tyrosine kinase activity"/>
    <property type="evidence" value="ECO:0007669"/>
    <property type="project" value="TreeGrafter"/>
</dbReference>
<keyword evidence="10" id="KW-1185">Reference proteome</keyword>
<dbReference type="GO" id="GO:0005886">
    <property type="term" value="C:plasma membrane"/>
    <property type="evidence" value="ECO:0007669"/>
    <property type="project" value="UniProtKB-SubCell"/>
</dbReference>
<evidence type="ECO:0000313" key="9">
    <source>
        <dbReference type="EMBL" id="RHM07600.1"/>
    </source>
</evidence>
<comment type="similarity">
    <text evidence="2">Belongs to the CpsC/CapA family.</text>
</comment>
<keyword evidence="5 7" id="KW-1133">Transmembrane helix</keyword>
<keyword evidence="3" id="KW-1003">Cell membrane</keyword>
<evidence type="ECO:0000256" key="1">
    <source>
        <dbReference type="ARBA" id="ARBA00004651"/>
    </source>
</evidence>
<evidence type="ECO:0000256" key="7">
    <source>
        <dbReference type="SAM" id="Phobius"/>
    </source>
</evidence>
<dbReference type="OrthoDB" id="2360475at2"/>
<feature type="transmembrane region" description="Helical" evidence="7">
    <location>
        <begin position="188"/>
        <end position="209"/>
    </location>
</feature>